<dbReference type="PANTHER" id="PTHR47114:SF2">
    <property type="entry name" value="OLIGODENDROCYTE-MYELIN GLYCOPROTEIN"/>
    <property type="match status" value="1"/>
</dbReference>
<evidence type="ECO:0000256" key="11">
    <source>
        <dbReference type="ARBA" id="ARBA00022843"/>
    </source>
</evidence>
<evidence type="ECO:0000313" key="16">
    <source>
        <dbReference type="EMBL" id="AZL69602.1"/>
    </source>
</evidence>
<feature type="domain" description="NEL" evidence="15">
    <location>
        <begin position="1157"/>
        <end position="1443"/>
    </location>
</feature>
<accession>A0A3S8UMU8</accession>
<dbReference type="InterPro" id="IPR032675">
    <property type="entry name" value="LRR_dom_sf"/>
</dbReference>
<dbReference type="Gene3D" id="3.80.10.10">
    <property type="entry name" value="Ribonuclease Inhibitor"/>
    <property type="match status" value="1"/>
</dbReference>
<dbReference type="PANTHER" id="PTHR47114">
    <property type="match status" value="1"/>
</dbReference>
<dbReference type="EC" id="2.3.2.27" evidence="5"/>
<dbReference type="KEGG" id="pory:EJA05_18595"/>
<keyword evidence="11 14" id="KW-0832">Ubl conjugation</keyword>
<dbReference type="GO" id="GO:0005576">
    <property type="term" value="C:extracellular region"/>
    <property type="evidence" value="ECO:0007669"/>
    <property type="project" value="UniProtKB-SubCell"/>
</dbReference>
<dbReference type="InterPro" id="IPR003591">
    <property type="entry name" value="Leu-rich_rpt_typical-subtyp"/>
</dbReference>
<reference evidence="16 17" key="1">
    <citation type="submission" date="2018-12" db="EMBL/GenBank/DDBJ databases">
        <authorList>
            <person name="Li S."/>
            <person name="Yang R."/>
            <person name="Chen G."/>
            <person name="Zou L."/>
            <person name="Zhang C."/>
            <person name="Chen Y."/>
            <person name="Liu Z."/>
            <person name="Li Y."/>
            <person name="Yan Y."/>
            <person name="Huang M."/>
            <person name="Chen T."/>
        </authorList>
    </citation>
    <scope>NUCLEOTIDE SEQUENCE [LARGE SCALE GENOMIC DNA]</scope>
    <source>
        <strain evidence="16 17">1257</strain>
    </source>
</reference>
<evidence type="ECO:0000256" key="10">
    <source>
        <dbReference type="ARBA" id="ARBA00022786"/>
    </source>
</evidence>
<dbReference type="Gene3D" id="1.20.58.360">
    <property type="entry name" value="Shigella T3SS effector IpaH defines"/>
    <property type="match status" value="1"/>
</dbReference>
<sequence length="1443" mass="160150">MPHLFPSPVSNDALLAQTLPAWLTRASTTHRRALHQSLQAQQRAQHALDQQLGVLLAIDAFAEPLLVEALREASGLSLDVRACRLLRVWTEVQPVVPASLPLPISTHQQTLSLLAAALHNFSQSEAQDGGLGTESRVFNGAGKPVALSASSFAALCRRLDLGGRYQTYLKQRLRPADAPGARILVNRLMEEQLRAGLEVAVRLAHLKGDIDDTAYLRWLPLFSKQPVVAPIAEVLELRQLYLLGRPLHGVAAYEVRRGVDTLGVIAWLPDDPQGALLSADTWESLYQILGQRLRGADYARFILRFIDEPERLAFELSLGARRQADRDAPVLRLDGRAREVQGTLFGYLRQVQVRKLLDDARVLAVPTDDEDRQARDRRLQGYLGAGLDLLGLAALFVPGLGEVLLGIAALQVVHEAYEGYEAWQLGDREAALGHLFGVAEGLAMGALNTGSEQLLSSLLVRSTFVDGLRPVVTEHGRVKLCDGTLSDYRLPDEGHVPGRLVGEGDRRSLTMQQGRYAVVRTRPGEPWRIRHPHRAGAHAPSLESNGVEVWWHALEVPQSWDTPVELCRRLGGELIEITDAEAQALLQVTGFDVARLRRLLLEQAEPPARLLDSLERLRLRARWPALSAEALQYGLALDLPALAGESVLRRDFPSLTRRAAHALLRGATGSELRTLRTERKVPLALAEQARWQLRDSRLDQACEGMLQGRSLNQDSERLTLALLDHLAPWAVDVRVEIRDGFKGGALLAHCGATSGQIRLILKRSEGYLAADATGQGLAEASPGDSLLQALSRHLQTTQSTQLGEHAASAQALGQYLLHQASIRRDQAAGWIGQAAVGTGVRPPLRWGDGRLGYPLSGRGESSRQALAQGIRQVFPTLDDAQLQAYITERLLAGDNLWSHMNALHQQVQGLRSALTDWQRTAADAQQAQARHRIAARLLRCWRRQIPVVQGGYALLLEGELLHSLPALPEGVDFAHVRHLVLQHLELAEISGDWLRRFSGLRRLDLSGNHLTALPDAIGELSQLAELDVSGNQIRWNDQADLAISRLSQLEVLNVNRNPIEQMPTLAPLSRLRQVHLRATGLTLVPPSLPRLGGLEYADLRDNLIVDLDSALFELPRRRLERIALHDNPLSAASLARLETFLQGEQGLLHRLFRHFQPETGARDVWLEGLEHSIRGVRQGQWDNLAQQPFSSGLLRLLSDLRGAADFRDQPVELRQRVWRVIEACEQDSQLRQAVFELAARPRSCSDSVALNFSHLEVLALVHQRTQGVTGARAERDLLRLGRDLFRLDEVERLATLDIEDRWQRGAFVDDVEVRMAYRVGLAEPLSLPAQPEGMRYASSAGVTAQQLSQVRAQVLVAERGPRLVESLTHREFWQVHLRGTYGAQFEVVDRPFHERLEALLEATDDLTDGEYLAAIDQVAQAREQAQRALIFELTYSAWQRHPG</sequence>
<dbReference type="GO" id="GO:0030430">
    <property type="term" value="C:host cell cytoplasm"/>
    <property type="evidence" value="ECO:0007669"/>
    <property type="project" value="UniProtKB-SubCell"/>
</dbReference>
<dbReference type="Proteomes" id="UP000268230">
    <property type="component" value="Chromosome"/>
</dbReference>
<keyword evidence="10 14" id="KW-0833">Ubl conjugation pathway</keyword>
<keyword evidence="13 14" id="KW-1035">Host cytoplasm</keyword>
<protein>
    <recommendedName>
        <fullName evidence="5">RING-type E3 ubiquitin transferase</fullName>
        <ecNumber evidence="5">2.3.2.27</ecNumber>
    </recommendedName>
</protein>
<dbReference type="InterPro" id="IPR029487">
    <property type="entry name" value="NEL_dom"/>
</dbReference>
<dbReference type="GO" id="GO:0061630">
    <property type="term" value="F:ubiquitin protein ligase activity"/>
    <property type="evidence" value="ECO:0007669"/>
    <property type="project" value="UniProtKB-EC"/>
</dbReference>
<dbReference type="SMART" id="SM00369">
    <property type="entry name" value="LRR_TYP"/>
    <property type="match status" value="3"/>
</dbReference>
<keyword evidence="9" id="KW-0677">Repeat</keyword>
<evidence type="ECO:0000256" key="14">
    <source>
        <dbReference type="PROSITE-ProRule" id="PRU01398"/>
    </source>
</evidence>
<evidence type="ECO:0000256" key="8">
    <source>
        <dbReference type="ARBA" id="ARBA00022679"/>
    </source>
</evidence>
<dbReference type="EMBL" id="CP034338">
    <property type="protein sequence ID" value="AZL69602.1"/>
    <property type="molecule type" value="Genomic_DNA"/>
</dbReference>
<evidence type="ECO:0000256" key="3">
    <source>
        <dbReference type="ARBA" id="ARBA00004613"/>
    </source>
</evidence>
<evidence type="ECO:0000256" key="5">
    <source>
        <dbReference type="ARBA" id="ARBA00012483"/>
    </source>
</evidence>
<dbReference type="InterPro" id="IPR051071">
    <property type="entry name" value="LRR-bact_E3_ubiq_ligases"/>
</dbReference>
<dbReference type="Pfam" id="PF20178">
    <property type="entry name" value="ToxA_N"/>
    <property type="match status" value="1"/>
</dbReference>
<evidence type="ECO:0000256" key="12">
    <source>
        <dbReference type="ARBA" id="ARBA00023026"/>
    </source>
</evidence>
<dbReference type="PROSITE" id="PS51450">
    <property type="entry name" value="LRR"/>
    <property type="match status" value="2"/>
</dbReference>
<dbReference type="SUPFAM" id="SSF52058">
    <property type="entry name" value="L domain-like"/>
    <property type="match status" value="1"/>
</dbReference>
<name>A0A3S8UMU8_9PSED</name>
<evidence type="ECO:0000256" key="4">
    <source>
        <dbReference type="ARBA" id="ARBA00009868"/>
    </source>
</evidence>
<comment type="catalytic activity">
    <reaction evidence="1">
        <text>S-ubiquitinyl-[E2 ubiquitin-conjugating enzyme]-L-cysteine + [acceptor protein]-L-lysine = [E2 ubiquitin-conjugating enzyme]-L-cysteine + N(6)-ubiquitinyl-[acceptor protein]-L-lysine.</text>
        <dbReference type="EC" id="2.3.2.27"/>
    </reaction>
</comment>
<evidence type="ECO:0000256" key="6">
    <source>
        <dbReference type="ARBA" id="ARBA00022525"/>
    </source>
</evidence>
<evidence type="ECO:0000259" key="15">
    <source>
        <dbReference type="PROSITE" id="PS52053"/>
    </source>
</evidence>
<keyword evidence="12" id="KW-0843">Virulence</keyword>
<evidence type="ECO:0000256" key="1">
    <source>
        <dbReference type="ARBA" id="ARBA00000900"/>
    </source>
</evidence>
<keyword evidence="8 14" id="KW-0808">Transferase</keyword>
<evidence type="ECO:0000313" key="17">
    <source>
        <dbReference type="Proteomes" id="UP000268230"/>
    </source>
</evidence>
<comment type="similarity">
    <text evidence="4 14">Belongs to the LRR-containing bacterial E3 ligase family.</text>
</comment>
<evidence type="ECO:0000256" key="9">
    <source>
        <dbReference type="ARBA" id="ARBA00022737"/>
    </source>
</evidence>
<evidence type="ECO:0000256" key="7">
    <source>
        <dbReference type="ARBA" id="ARBA00022614"/>
    </source>
</evidence>
<dbReference type="Pfam" id="PF13855">
    <property type="entry name" value="LRR_8"/>
    <property type="match status" value="1"/>
</dbReference>
<gene>
    <name evidence="16" type="ORF">EJA05_18595</name>
</gene>
<proteinExistence type="inferred from homology"/>
<dbReference type="Pfam" id="PF14496">
    <property type="entry name" value="NEL"/>
    <property type="match status" value="1"/>
</dbReference>
<comment type="PTM">
    <text evidence="14">Ubiquitinated in the presence of host E1 ubiquitin-activating enzyme, E2 ubiquitin-conjugating enzyme and ubiquitin.</text>
</comment>
<dbReference type="PROSITE" id="PS52053">
    <property type="entry name" value="NEL"/>
    <property type="match status" value="1"/>
</dbReference>
<organism evidence="16 17">
    <name type="scientific">Pseudomonas entomophila</name>
    <dbReference type="NCBI Taxonomy" id="312306"/>
    <lineage>
        <taxon>Bacteria</taxon>
        <taxon>Pseudomonadati</taxon>
        <taxon>Pseudomonadota</taxon>
        <taxon>Gammaproteobacteria</taxon>
        <taxon>Pseudomonadales</taxon>
        <taxon>Pseudomonadaceae</taxon>
        <taxon>Pseudomonas</taxon>
    </lineage>
</organism>
<dbReference type="GO" id="GO:0016567">
    <property type="term" value="P:protein ubiquitination"/>
    <property type="evidence" value="ECO:0007669"/>
    <property type="project" value="InterPro"/>
</dbReference>
<dbReference type="InterPro" id="IPR046673">
    <property type="entry name" value="ToxA_N"/>
</dbReference>
<evidence type="ECO:0000256" key="13">
    <source>
        <dbReference type="ARBA" id="ARBA00023200"/>
    </source>
</evidence>
<keyword evidence="7" id="KW-0433">Leucine-rich repeat</keyword>
<comment type="subcellular location">
    <subcellularLocation>
        <location evidence="2">Host cytoplasm</location>
    </subcellularLocation>
    <subcellularLocation>
        <location evidence="3">Secreted</location>
    </subcellularLocation>
</comment>
<keyword evidence="6 14" id="KW-0964">Secreted</keyword>
<dbReference type="OrthoDB" id="1467561at2"/>
<dbReference type="InterPro" id="IPR001611">
    <property type="entry name" value="Leu-rich_rpt"/>
</dbReference>
<evidence type="ECO:0000256" key="2">
    <source>
        <dbReference type="ARBA" id="ARBA00004192"/>
    </source>
</evidence>
<feature type="active site" description="Glycyl thioester intermediate" evidence="14">
    <location>
        <position position="1244"/>
    </location>
</feature>